<dbReference type="Gene3D" id="3.30.505.10">
    <property type="entry name" value="SH2 domain"/>
    <property type="match status" value="1"/>
</dbReference>
<keyword evidence="5" id="KW-1185">Reference proteome</keyword>
<dbReference type="InterPro" id="IPR036860">
    <property type="entry name" value="SH2_dom_sf"/>
</dbReference>
<keyword evidence="3" id="KW-1064">Adaptive immunity</keyword>
<protein>
    <submittedName>
        <fullName evidence="4">SH2 domain-containing protein 1B</fullName>
    </submittedName>
</protein>
<evidence type="ECO:0000256" key="1">
    <source>
        <dbReference type="ARBA" id="ARBA00022588"/>
    </source>
</evidence>
<keyword evidence="2" id="KW-0727">SH2 domain</keyword>
<evidence type="ECO:0000256" key="3">
    <source>
        <dbReference type="ARBA" id="ARBA00023130"/>
    </source>
</evidence>
<dbReference type="PANTHER" id="PTHR46051">
    <property type="entry name" value="SH2 DOMAIN-CONTAINING PROTEIN"/>
    <property type="match status" value="1"/>
</dbReference>
<proteinExistence type="predicted"/>
<sequence>MTAAEQWPTSQAARDTFKKFVYTYRIFKEKHGYYNIQTAEGAKKQTFSSLKELISQYEKPNQGLVVNLLKPVKRTSPCLGWRTSKLDLDKTYEDKNDYVNSSSCVNSNTVYGKSGSVLGESSSVYANSDSVLGKSGSVYANSDRVLGDSGSVYANSDSEDVYSSKDYVDVLP</sequence>
<gene>
    <name evidence="4" type="ORF">J0S82_000041</name>
</gene>
<name>A0A8J6DWT2_GALPY</name>
<dbReference type="PANTHER" id="PTHR46051:SF1">
    <property type="entry name" value="INOSITOL POLYPHOSPHATE-RELATED PHOSPHATASE DOMAIN-CONTAINING PROTEIN"/>
    <property type="match status" value="1"/>
</dbReference>
<evidence type="ECO:0000313" key="5">
    <source>
        <dbReference type="Proteomes" id="UP000700334"/>
    </source>
</evidence>
<dbReference type="GO" id="GO:0009966">
    <property type="term" value="P:regulation of signal transduction"/>
    <property type="evidence" value="ECO:0007669"/>
    <property type="project" value="TreeGrafter"/>
</dbReference>
<keyword evidence="1" id="KW-0391">Immunity</keyword>
<dbReference type="AlphaFoldDB" id="A0A8J6DWT2"/>
<organism evidence="4 5">
    <name type="scientific">Galemys pyrenaicus</name>
    <name type="common">Iberian desman</name>
    <name type="synonym">Pyrenean desman</name>
    <dbReference type="NCBI Taxonomy" id="202257"/>
    <lineage>
        <taxon>Eukaryota</taxon>
        <taxon>Metazoa</taxon>
        <taxon>Chordata</taxon>
        <taxon>Craniata</taxon>
        <taxon>Vertebrata</taxon>
        <taxon>Euteleostomi</taxon>
        <taxon>Mammalia</taxon>
        <taxon>Eutheria</taxon>
        <taxon>Laurasiatheria</taxon>
        <taxon>Eulipotyphla</taxon>
        <taxon>Talpidae</taxon>
        <taxon>Galemys</taxon>
    </lineage>
</organism>
<comment type="caution">
    <text evidence="4">The sequence shown here is derived from an EMBL/GenBank/DDBJ whole genome shotgun (WGS) entry which is preliminary data.</text>
</comment>
<accession>A0A8J6DWT2</accession>
<evidence type="ECO:0000313" key="4">
    <source>
        <dbReference type="EMBL" id="KAG8523656.1"/>
    </source>
</evidence>
<dbReference type="OrthoDB" id="10053436at2759"/>
<dbReference type="GO" id="GO:0002250">
    <property type="term" value="P:adaptive immune response"/>
    <property type="evidence" value="ECO:0007669"/>
    <property type="project" value="UniProtKB-KW"/>
</dbReference>
<dbReference type="Proteomes" id="UP000700334">
    <property type="component" value="Unassembled WGS sequence"/>
</dbReference>
<reference evidence="4" key="1">
    <citation type="journal article" date="2021" name="Evol. Appl.">
        <title>The genome of the Pyrenean desman and the effects of bottlenecks and inbreeding on the genomic landscape of an endangered species.</title>
        <authorList>
            <person name="Escoda L."/>
            <person name="Castresana J."/>
        </authorList>
    </citation>
    <scope>NUCLEOTIDE SEQUENCE</scope>
    <source>
        <strain evidence="4">IBE-C5619</strain>
    </source>
</reference>
<dbReference type="GO" id="GO:0045087">
    <property type="term" value="P:innate immune response"/>
    <property type="evidence" value="ECO:0007669"/>
    <property type="project" value="UniProtKB-KW"/>
</dbReference>
<evidence type="ECO:0000256" key="2">
    <source>
        <dbReference type="ARBA" id="ARBA00022999"/>
    </source>
</evidence>
<dbReference type="GO" id="GO:0050776">
    <property type="term" value="P:regulation of immune response"/>
    <property type="evidence" value="ECO:0007669"/>
    <property type="project" value="TreeGrafter"/>
</dbReference>
<dbReference type="SUPFAM" id="SSF55550">
    <property type="entry name" value="SH2 domain"/>
    <property type="match status" value="1"/>
</dbReference>
<keyword evidence="1" id="KW-0399">Innate immunity</keyword>
<dbReference type="EMBL" id="JAGFMF010011405">
    <property type="protein sequence ID" value="KAG8523656.1"/>
    <property type="molecule type" value="Genomic_DNA"/>
</dbReference>